<evidence type="ECO:0000256" key="1">
    <source>
        <dbReference type="SAM" id="MobiDB-lite"/>
    </source>
</evidence>
<dbReference type="RefSeq" id="WP_302718378.1">
    <property type="nucleotide sequence ID" value="NZ_JAULSJ010000051.1"/>
</dbReference>
<dbReference type="EMBL" id="JAULSJ010000051">
    <property type="protein sequence ID" value="MDO3427162.1"/>
    <property type="molecule type" value="Genomic_DNA"/>
</dbReference>
<feature type="region of interest" description="Disordered" evidence="1">
    <location>
        <begin position="519"/>
        <end position="541"/>
    </location>
</feature>
<evidence type="ECO:0000313" key="3">
    <source>
        <dbReference type="Proteomes" id="UP001168128"/>
    </source>
</evidence>
<dbReference type="Proteomes" id="UP001168128">
    <property type="component" value="Unassembled WGS sequence"/>
</dbReference>
<evidence type="ECO:0000313" key="2">
    <source>
        <dbReference type="EMBL" id="MDO3427162.1"/>
    </source>
</evidence>
<comment type="caution">
    <text evidence="2">The sequence shown here is derived from an EMBL/GenBank/DDBJ whole genome shotgun (WGS) entry which is preliminary data.</text>
</comment>
<name>A0ABT8U9U9_9FLAO</name>
<proteinExistence type="predicted"/>
<accession>A0ABT8U9U9</accession>
<feature type="compositionally biased region" description="Basic and acidic residues" evidence="1">
    <location>
        <begin position="519"/>
        <end position="530"/>
    </location>
</feature>
<gene>
    <name evidence="2" type="ORF">QWT87_19980</name>
</gene>
<organism evidence="2 3">
    <name type="scientific">Chryseobacterium urinae</name>
    <dbReference type="NCBI Taxonomy" id="3058400"/>
    <lineage>
        <taxon>Bacteria</taxon>
        <taxon>Pseudomonadati</taxon>
        <taxon>Bacteroidota</taxon>
        <taxon>Flavobacteriia</taxon>
        <taxon>Flavobacteriales</taxon>
        <taxon>Weeksellaceae</taxon>
        <taxon>Chryseobacterium group</taxon>
        <taxon>Chryseobacterium</taxon>
    </lineage>
</organism>
<protein>
    <submittedName>
        <fullName evidence="2">Uncharacterized protein</fullName>
    </submittedName>
</protein>
<sequence>MNDCTSQLITNQRLENEAPKNRYNNGLCNVGTNFKTGVNIKKENHSFIIILPPRATRMWFKNMYGIFSSGIISIIQALARQRTKGEIHIILPRPDEFDISSLKKANINDLQIRVFEDFYSKVKHHTLDEEEKKVQYLPLTVQDNLLYNFYHKDLEGFLKDEIYTIAKKEKNKEREELPRLTFPPYEIWKLQRGEQYLANTYKFFGDDISAYVTYCAFTNQFINCNLTGINYKSTLLFEEGKMQKKLYTYFDKYFGEDYLEMEHTYSNFSMFYNKLRNEFINNFQLKFKKSGSKEYDNIKPYSNKIFEIQFILFTHKLYQGYNIKEQPQNDIEYSRSQYLLDCISTSNSINLENSEYTEQQTRRIQAFQYLGLLRDRLIQSVSESNNKPKFQYLPLVPPVDFIKPDETKILNDILKIIIEAPLFKNDIFSLRRNFERKSNLESKIKSLYKILVDDFFKVEDFTNYPQVVINGKRRNVKPIIEPIMLPRADTAINLVMLSDFDQDFIKMIEEYILQIPKSKSDTSPKYKDSEEYYSEISKLLE</sequence>
<reference evidence="2" key="1">
    <citation type="submission" date="2023-07" db="EMBL/GenBank/DDBJ databases">
        <title>AMR profile of multidrug- resistance Chryseobacterium gambrini related strain.</title>
        <authorList>
            <person name="Kirdat K."/>
            <person name="Bhatt A."/>
            <person name="Kuyare S."/>
            <person name="Yadav A."/>
        </authorList>
    </citation>
    <scope>NUCLEOTIDE SEQUENCE</scope>
    <source>
        <strain evidence="2">APV-1</strain>
    </source>
</reference>
<keyword evidence="3" id="KW-1185">Reference proteome</keyword>